<dbReference type="Pfam" id="PF07963">
    <property type="entry name" value="N_methyl"/>
    <property type="match status" value="1"/>
</dbReference>
<dbReference type="RefSeq" id="WP_106670771.1">
    <property type="nucleotide sequence ID" value="NZ_BMFE01000005.1"/>
</dbReference>
<reference evidence="2 3" key="1">
    <citation type="submission" date="2018-03" db="EMBL/GenBank/DDBJ databases">
        <title>Marinobacter brunus sp. nov., a marine bacterium of Gamma-proteobacteria isolated from the surface seawater of the South China Sea.</title>
        <authorList>
            <person name="Cheng H."/>
            <person name="Wu Y.-H."/>
            <person name="Xamxidin M."/>
            <person name="Xu X.-W."/>
        </authorList>
    </citation>
    <scope>NUCLEOTIDE SEQUENCE [LARGE SCALE GENOMIC DNA]</scope>
    <source>
        <strain evidence="2 3">JCM 30472</strain>
    </source>
</reference>
<dbReference type="PANTHER" id="PTHR30093:SF46">
    <property type="entry name" value="MSHA MINOR PILIN PROTEIN MSHB"/>
    <property type="match status" value="1"/>
</dbReference>
<protein>
    <submittedName>
        <fullName evidence="2">Pilin</fullName>
    </submittedName>
</protein>
<dbReference type="SUPFAM" id="SSF54523">
    <property type="entry name" value="Pili subunits"/>
    <property type="match status" value="1"/>
</dbReference>
<keyword evidence="1" id="KW-0812">Transmembrane</keyword>
<evidence type="ECO:0000313" key="3">
    <source>
        <dbReference type="Proteomes" id="UP000238385"/>
    </source>
</evidence>
<proteinExistence type="predicted"/>
<keyword evidence="1" id="KW-0472">Membrane</keyword>
<dbReference type="OrthoDB" id="6118991at2"/>
<gene>
    <name evidence="2" type="ORF">C7H08_05650</name>
</gene>
<organism evidence="2 3">
    <name type="scientific">Marinobacter halophilus</name>
    <dbReference type="NCBI Taxonomy" id="1323740"/>
    <lineage>
        <taxon>Bacteria</taxon>
        <taxon>Pseudomonadati</taxon>
        <taxon>Pseudomonadota</taxon>
        <taxon>Gammaproteobacteria</taxon>
        <taxon>Pseudomonadales</taxon>
        <taxon>Marinobacteraceae</taxon>
        <taxon>Marinobacter</taxon>
    </lineage>
</organism>
<dbReference type="AlphaFoldDB" id="A0A2T1KG27"/>
<accession>A0A2T1KG27</accession>
<dbReference type="EMBL" id="PXNN01000009">
    <property type="protein sequence ID" value="PSF09079.1"/>
    <property type="molecule type" value="Genomic_DNA"/>
</dbReference>
<dbReference type="PROSITE" id="PS00409">
    <property type="entry name" value="PROKAR_NTER_METHYL"/>
    <property type="match status" value="1"/>
</dbReference>
<feature type="transmembrane region" description="Helical" evidence="1">
    <location>
        <begin position="12"/>
        <end position="33"/>
    </location>
</feature>
<dbReference type="Proteomes" id="UP000238385">
    <property type="component" value="Unassembled WGS sequence"/>
</dbReference>
<dbReference type="InterPro" id="IPR045584">
    <property type="entry name" value="Pilin-like"/>
</dbReference>
<keyword evidence="1" id="KW-1133">Transmembrane helix</keyword>
<dbReference type="InterPro" id="IPR012902">
    <property type="entry name" value="N_methyl_site"/>
</dbReference>
<evidence type="ECO:0000256" key="1">
    <source>
        <dbReference type="SAM" id="Phobius"/>
    </source>
</evidence>
<keyword evidence="3" id="KW-1185">Reference proteome</keyword>
<sequence length="166" mass="17082">MMQYNSKHKQKGFTLIELVVVIAILGILAAFALPRFAQLSEQAHEASIKGTSGALSAGVALVKAQWTVNGLTTAVTAVEGFGNDDVAATGDGWPDPAASGGCAALWTRLLQSNAPNVAASGAADNTTEYQATAPATGVCDYEYLPDGEGSSIEYDSNTGEITTVIN</sequence>
<dbReference type="NCBIfam" id="TIGR02532">
    <property type="entry name" value="IV_pilin_GFxxxE"/>
    <property type="match status" value="1"/>
</dbReference>
<dbReference type="Gene3D" id="3.30.700.10">
    <property type="entry name" value="Glycoprotein, Type 4 Pilin"/>
    <property type="match status" value="1"/>
</dbReference>
<evidence type="ECO:0000313" key="2">
    <source>
        <dbReference type="EMBL" id="PSF09079.1"/>
    </source>
</evidence>
<dbReference type="PANTHER" id="PTHR30093">
    <property type="entry name" value="GENERAL SECRETION PATHWAY PROTEIN G"/>
    <property type="match status" value="1"/>
</dbReference>
<name>A0A2T1KG27_9GAMM</name>
<comment type="caution">
    <text evidence="2">The sequence shown here is derived from an EMBL/GenBank/DDBJ whole genome shotgun (WGS) entry which is preliminary data.</text>
</comment>